<evidence type="ECO:0000256" key="2">
    <source>
        <dbReference type="ARBA" id="ARBA00022475"/>
    </source>
</evidence>
<feature type="transmembrane region" description="Helical" evidence="6">
    <location>
        <begin position="81"/>
        <end position="98"/>
    </location>
</feature>
<dbReference type="Proteomes" id="UP000287701">
    <property type="component" value="Chromosome"/>
</dbReference>
<dbReference type="InterPro" id="IPR023845">
    <property type="entry name" value="DUF3817_TM"/>
</dbReference>
<evidence type="ECO:0000256" key="4">
    <source>
        <dbReference type="ARBA" id="ARBA00022989"/>
    </source>
</evidence>
<dbReference type="GO" id="GO:0005886">
    <property type="term" value="C:plasma membrane"/>
    <property type="evidence" value="ECO:0007669"/>
    <property type="project" value="UniProtKB-SubCell"/>
</dbReference>
<dbReference type="NCBIfam" id="TIGR03954">
    <property type="entry name" value="integ_memb_HG"/>
    <property type="match status" value="1"/>
</dbReference>
<evidence type="ECO:0000259" key="7">
    <source>
        <dbReference type="Pfam" id="PF12823"/>
    </source>
</evidence>
<organism evidence="8 9">
    <name type="scientific">Ornithobacterium rhinotracheale</name>
    <dbReference type="NCBI Taxonomy" id="28251"/>
    <lineage>
        <taxon>Bacteria</taxon>
        <taxon>Pseudomonadati</taxon>
        <taxon>Bacteroidota</taxon>
        <taxon>Flavobacteriia</taxon>
        <taxon>Flavobacteriales</taxon>
        <taxon>Weeksellaceae</taxon>
        <taxon>Ornithobacterium</taxon>
    </lineage>
</organism>
<dbReference type="Pfam" id="PF12823">
    <property type="entry name" value="DUF3817"/>
    <property type="match status" value="1"/>
</dbReference>
<dbReference type="PANTHER" id="PTHR40077:SF1">
    <property type="entry name" value="MEMBRANE PROTEIN"/>
    <property type="match status" value="1"/>
</dbReference>
<evidence type="ECO:0000256" key="5">
    <source>
        <dbReference type="ARBA" id="ARBA00023136"/>
    </source>
</evidence>
<feature type="transmembrane region" description="Helical" evidence="6">
    <location>
        <begin position="46"/>
        <end position="69"/>
    </location>
</feature>
<evidence type="ECO:0000256" key="6">
    <source>
        <dbReference type="SAM" id="Phobius"/>
    </source>
</evidence>
<sequence length="108" mass="12821">MTMLKYFKNLPKEKLIKQFKMACIAEGITCILLYLVAMPIKYQWGIFWQMIPIGILHGGMFTWYLLLINDVRKALNWDDEDFVFAILAAFFPFASFWVEVDLVKKRME</sequence>
<gene>
    <name evidence="8" type="ORF">EQP59_07545</name>
</gene>
<evidence type="ECO:0000256" key="3">
    <source>
        <dbReference type="ARBA" id="ARBA00022692"/>
    </source>
</evidence>
<evidence type="ECO:0000313" key="8">
    <source>
        <dbReference type="EMBL" id="QAR31198.1"/>
    </source>
</evidence>
<keyword evidence="2" id="KW-1003">Cell membrane</keyword>
<name>A0A410JSS4_ORNRH</name>
<evidence type="ECO:0000256" key="1">
    <source>
        <dbReference type="ARBA" id="ARBA00004651"/>
    </source>
</evidence>
<dbReference type="AlphaFoldDB" id="A0A410JSS4"/>
<keyword evidence="3 6" id="KW-0812">Transmembrane</keyword>
<feature type="domain" description="DUF3817" evidence="7">
    <location>
        <begin position="17"/>
        <end position="102"/>
    </location>
</feature>
<protein>
    <submittedName>
        <fullName evidence="8">DUF3817 domain-containing protein</fullName>
    </submittedName>
</protein>
<accession>A0A410JSS4</accession>
<dbReference type="EMBL" id="CP035107">
    <property type="protein sequence ID" value="QAR31198.1"/>
    <property type="molecule type" value="Genomic_DNA"/>
</dbReference>
<keyword evidence="4 6" id="KW-1133">Transmembrane helix</keyword>
<dbReference type="OrthoDB" id="1272288at2"/>
<evidence type="ECO:0000313" key="9">
    <source>
        <dbReference type="Proteomes" id="UP000287701"/>
    </source>
</evidence>
<reference evidence="8 9" key="1">
    <citation type="submission" date="2019-01" db="EMBL/GenBank/DDBJ databases">
        <title>Whole Genome of Ornithobacterium rhinotracheale FARPER-174b.</title>
        <authorList>
            <person name="Tataje-Lavanda L.A."/>
            <person name="Montalvan A."/>
            <person name="Montesinos R."/>
            <person name="Zimic M."/>
            <person name="Fernandez-Sanchez M."/>
            <person name="Fernandez-Diaz M."/>
        </authorList>
    </citation>
    <scope>NUCLEOTIDE SEQUENCE [LARGE SCALE GENOMIC DNA]</scope>
    <source>
        <strain evidence="8 9">FARPER-174b</strain>
    </source>
</reference>
<comment type="subcellular location">
    <subcellularLocation>
        <location evidence="1">Cell membrane</location>
        <topology evidence="1">Multi-pass membrane protein</topology>
    </subcellularLocation>
</comment>
<dbReference type="PANTHER" id="PTHR40077">
    <property type="entry name" value="MEMBRANE PROTEIN-RELATED"/>
    <property type="match status" value="1"/>
</dbReference>
<keyword evidence="5 6" id="KW-0472">Membrane</keyword>
<proteinExistence type="predicted"/>
<feature type="transmembrane region" description="Helical" evidence="6">
    <location>
        <begin position="21"/>
        <end position="40"/>
    </location>
</feature>